<dbReference type="EMBL" id="JBHSFH010000004">
    <property type="protein sequence ID" value="MFC4493883.1"/>
    <property type="molecule type" value="Genomic_DNA"/>
</dbReference>
<name>A0ABV9A1X3_9ACTN</name>
<protein>
    <submittedName>
        <fullName evidence="1">Helix-turn-helix transcriptional regulator</fullName>
    </submittedName>
</protein>
<evidence type="ECO:0000313" key="2">
    <source>
        <dbReference type="Proteomes" id="UP001595997"/>
    </source>
</evidence>
<gene>
    <name evidence="1" type="ORF">ACFPA8_07010</name>
</gene>
<comment type="caution">
    <text evidence="1">The sequence shown here is derived from an EMBL/GenBank/DDBJ whole genome shotgun (WGS) entry which is preliminary data.</text>
</comment>
<dbReference type="Proteomes" id="UP001595997">
    <property type="component" value="Unassembled WGS sequence"/>
</dbReference>
<proteinExistence type="predicted"/>
<accession>A0ABV9A1X3</accession>
<evidence type="ECO:0000313" key="1">
    <source>
        <dbReference type="EMBL" id="MFC4493883.1"/>
    </source>
</evidence>
<sequence length="298" mass="32099">MTDYEFLFVVEGVSAESDLDSGVVFDEFDGLLASHRGRQLLTLSGDGAGAVDAAHRLSVRLRRALPAVRLLRLDPDLVGVADIAERTGRSRQNVLQWIKGERRSHPPFPEPEGTAGRSLVWRWGEVNAWLRALGEGDDVHVPLREEALAIDVMLPQWQKAMDEGRPVVAVVVPQDDRTDERVATAQLLHGALQDASVMRTVSALPRMEQSRLVVACALPADKLGTVLEQIATADVGGLLATRVGEGELKLIGVASRDLPGTRPISELGLSPEATVGDLLLQLAQCDDEDPSPTPLAVA</sequence>
<organism evidence="1 2">
    <name type="scientific">Streptomyces ovatisporus</name>
    <dbReference type="NCBI Taxonomy" id="1128682"/>
    <lineage>
        <taxon>Bacteria</taxon>
        <taxon>Bacillati</taxon>
        <taxon>Actinomycetota</taxon>
        <taxon>Actinomycetes</taxon>
        <taxon>Kitasatosporales</taxon>
        <taxon>Streptomycetaceae</taxon>
        <taxon>Streptomyces</taxon>
    </lineage>
</organism>
<reference evidence="2" key="1">
    <citation type="journal article" date="2019" name="Int. J. Syst. Evol. Microbiol.">
        <title>The Global Catalogue of Microorganisms (GCM) 10K type strain sequencing project: providing services to taxonomists for standard genome sequencing and annotation.</title>
        <authorList>
            <consortium name="The Broad Institute Genomics Platform"/>
            <consortium name="The Broad Institute Genome Sequencing Center for Infectious Disease"/>
            <person name="Wu L."/>
            <person name="Ma J."/>
        </authorList>
    </citation>
    <scope>NUCLEOTIDE SEQUENCE [LARGE SCALE GENOMIC DNA]</scope>
    <source>
        <strain evidence="2">CGMCC 4.7357</strain>
    </source>
</reference>
<keyword evidence="2" id="KW-1185">Reference proteome</keyword>
<dbReference type="RefSeq" id="WP_386443878.1">
    <property type="nucleotide sequence ID" value="NZ_JBHSFH010000004.1"/>
</dbReference>